<keyword evidence="4" id="KW-1185">Reference proteome</keyword>
<evidence type="ECO:0000313" key="4">
    <source>
        <dbReference type="Proteomes" id="UP000031668"/>
    </source>
</evidence>
<comment type="caution">
    <text evidence="3">The sequence shown here is derived from an EMBL/GenBank/DDBJ whole genome shotgun (WGS) entry which is preliminary data.</text>
</comment>
<feature type="compositionally biased region" description="Basic and acidic residues" evidence="1">
    <location>
        <begin position="1"/>
        <end position="23"/>
    </location>
</feature>
<gene>
    <name evidence="3" type="ORF">RF11_16166</name>
</gene>
<dbReference type="Gene3D" id="2.60.200.20">
    <property type="match status" value="1"/>
</dbReference>
<name>A0A0C2N4G6_THEKT</name>
<dbReference type="EMBL" id="JWZT01000358">
    <property type="protein sequence ID" value="KII74556.1"/>
    <property type="molecule type" value="Genomic_DNA"/>
</dbReference>
<sequence length="271" mass="31537">MFSEYTRLEPMEKEENRPEKADKFQPPSWASPGPTGSYLSVLKEHECVERFSLDDRMYYMFGRLYGDILTLHDSCSGVHAALTYHKGLSRWYIFDILSTHGTFVGGSRITPEQLIPVDRNLPIRFGASSRSYFIRLEGEPEVPEYKEPKKITQVSQVIKETTNKSKKRKNDRKRRVAVSNRQNVEPEYFDHSLIPGDFTGRFEFQSNAYILESPDTHNNRQVLLKVMNQKKRNKDNYERKSKRASKTRKSAPGDGAQPPDNKLTFFKNLRF</sequence>
<protein>
    <submittedName>
        <fullName evidence="3">Nuclear inhibitor of protein phosphatase 1</fullName>
    </submittedName>
</protein>
<dbReference type="OMA" id="KEHECVE"/>
<dbReference type="Pfam" id="PF00498">
    <property type="entry name" value="FHA"/>
    <property type="match status" value="1"/>
</dbReference>
<dbReference type="InterPro" id="IPR050923">
    <property type="entry name" value="Cell_Proc_Reg/RNA_Proc"/>
</dbReference>
<dbReference type="FunFam" id="2.60.200.20:FF:000019">
    <property type="entry name" value="Nuclear inhibitor of protein phosphatase"/>
    <property type="match status" value="1"/>
</dbReference>
<dbReference type="OrthoDB" id="433755at2759"/>
<feature type="region of interest" description="Disordered" evidence="1">
    <location>
        <begin position="160"/>
        <end position="182"/>
    </location>
</feature>
<feature type="region of interest" description="Disordered" evidence="1">
    <location>
        <begin position="1"/>
        <end position="32"/>
    </location>
</feature>
<dbReference type="PANTHER" id="PTHR23308">
    <property type="entry name" value="NUCLEAR INHIBITOR OF PROTEIN PHOSPHATASE-1"/>
    <property type="match status" value="1"/>
</dbReference>
<dbReference type="Proteomes" id="UP000031668">
    <property type="component" value="Unassembled WGS sequence"/>
</dbReference>
<feature type="region of interest" description="Disordered" evidence="1">
    <location>
        <begin position="228"/>
        <end position="264"/>
    </location>
</feature>
<feature type="compositionally biased region" description="Basic residues" evidence="1">
    <location>
        <begin position="164"/>
        <end position="176"/>
    </location>
</feature>
<dbReference type="SMART" id="SM00240">
    <property type="entry name" value="FHA"/>
    <property type="match status" value="1"/>
</dbReference>
<dbReference type="PROSITE" id="PS50006">
    <property type="entry name" value="FHA_DOMAIN"/>
    <property type="match status" value="1"/>
</dbReference>
<reference evidence="3 4" key="1">
    <citation type="journal article" date="2014" name="Genome Biol. Evol.">
        <title>The genome of the myxosporean Thelohanellus kitauei shows adaptations to nutrient acquisition within its fish host.</title>
        <authorList>
            <person name="Yang Y."/>
            <person name="Xiong J."/>
            <person name="Zhou Z."/>
            <person name="Huo F."/>
            <person name="Miao W."/>
            <person name="Ran C."/>
            <person name="Liu Y."/>
            <person name="Zhang J."/>
            <person name="Feng J."/>
            <person name="Wang M."/>
            <person name="Wang M."/>
            <person name="Wang L."/>
            <person name="Yao B."/>
        </authorList>
    </citation>
    <scope>NUCLEOTIDE SEQUENCE [LARGE SCALE GENOMIC DNA]</scope>
    <source>
        <strain evidence="3">Wuqing</strain>
    </source>
</reference>
<organism evidence="3 4">
    <name type="scientific">Thelohanellus kitauei</name>
    <name type="common">Myxosporean</name>
    <dbReference type="NCBI Taxonomy" id="669202"/>
    <lineage>
        <taxon>Eukaryota</taxon>
        <taxon>Metazoa</taxon>
        <taxon>Cnidaria</taxon>
        <taxon>Myxozoa</taxon>
        <taxon>Myxosporea</taxon>
        <taxon>Bivalvulida</taxon>
        <taxon>Platysporina</taxon>
        <taxon>Myxobolidae</taxon>
        <taxon>Thelohanellus</taxon>
    </lineage>
</organism>
<evidence type="ECO:0000259" key="2">
    <source>
        <dbReference type="PROSITE" id="PS50006"/>
    </source>
</evidence>
<dbReference type="InterPro" id="IPR000253">
    <property type="entry name" value="FHA_dom"/>
</dbReference>
<evidence type="ECO:0000313" key="3">
    <source>
        <dbReference type="EMBL" id="KII74556.1"/>
    </source>
</evidence>
<dbReference type="CDD" id="cd22674">
    <property type="entry name" value="FHA_PPP1R8"/>
    <property type="match status" value="1"/>
</dbReference>
<dbReference type="AlphaFoldDB" id="A0A0C2N4G6"/>
<proteinExistence type="predicted"/>
<evidence type="ECO:0000256" key="1">
    <source>
        <dbReference type="SAM" id="MobiDB-lite"/>
    </source>
</evidence>
<accession>A0A0C2N4G6</accession>
<dbReference type="SUPFAM" id="SSF49879">
    <property type="entry name" value="SMAD/FHA domain"/>
    <property type="match status" value="1"/>
</dbReference>
<feature type="compositionally biased region" description="Basic residues" evidence="1">
    <location>
        <begin position="240"/>
        <end position="249"/>
    </location>
</feature>
<feature type="domain" description="FHA" evidence="2">
    <location>
        <begin position="76"/>
        <end position="109"/>
    </location>
</feature>
<dbReference type="InterPro" id="IPR008984">
    <property type="entry name" value="SMAD_FHA_dom_sf"/>
</dbReference>